<keyword evidence="1" id="KW-0812">Transmembrane</keyword>
<feature type="non-terminal residue" evidence="2">
    <location>
        <position position="1"/>
    </location>
</feature>
<protein>
    <recommendedName>
        <fullName evidence="4">FecR protein domain-containing protein</fullName>
    </recommendedName>
</protein>
<feature type="transmembrane region" description="Helical" evidence="1">
    <location>
        <begin position="294"/>
        <end position="312"/>
    </location>
</feature>
<reference evidence="2 3" key="1">
    <citation type="journal article" date="2015" name="Nature">
        <title>rRNA introns, odd ribosomes, and small enigmatic genomes across a large radiation of phyla.</title>
        <authorList>
            <person name="Brown C.T."/>
            <person name="Hug L.A."/>
            <person name="Thomas B.C."/>
            <person name="Sharon I."/>
            <person name="Castelle C.J."/>
            <person name="Singh A."/>
            <person name="Wilkins M.J."/>
            <person name="Williams K.H."/>
            <person name="Banfield J.F."/>
        </authorList>
    </citation>
    <scope>NUCLEOTIDE SEQUENCE [LARGE SCALE GENOMIC DNA]</scope>
</reference>
<evidence type="ECO:0000256" key="1">
    <source>
        <dbReference type="SAM" id="Phobius"/>
    </source>
</evidence>
<dbReference type="EMBL" id="LCKT01000037">
    <property type="protein sequence ID" value="KKU03642.1"/>
    <property type="molecule type" value="Genomic_DNA"/>
</dbReference>
<sequence>WARNVVINSDHDHGEEKLKQEMWEYARSLVGKVSDVCGGFGGGGAETAKGGVVDWAKGLLDRSETATPEQGGPRELAGNQTWESVKFMTEEVKQKSLEVGVWIEENLGEWETKKIERDNLEYELYGRTPQITEQIIREAQQAWKKSTDGVRSFDEESFPQKWRTMVEDQLKPGVEVVSGDDFTVIFKADGGSILYYPSSFGVYMDEGTYNLESGGVEVKTGTAPIDFKTLNAFIKSKGTHYRVSFDPNKQLTAVTVYEGEVEITTSDGKTVKVTPDGDNPGVVVIRKRLSIPKLVLAGGVLVAIIIGGAFLVSRKRKSIKKK</sequence>
<dbReference type="Gene3D" id="2.60.120.1440">
    <property type="match status" value="1"/>
</dbReference>
<organism evidence="2 3">
    <name type="scientific">Candidatus Giovannonibacteria bacterium GW2011_GWA2_45_21</name>
    <dbReference type="NCBI Taxonomy" id="1618649"/>
    <lineage>
        <taxon>Bacteria</taxon>
        <taxon>Candidatus Giovannoniibacteriota</taxon>
    </lineage>
</organism>
<dbReference type="Proteomes" id="UP000034696">
    <property type="component" value="Unassembled WGS sequence"/>
</dbReference>
<gene>
    <name evidence="2" type="ORF">UX06_C0037G0007</name>
</gene>
<keyword evidence="1" id="KW-1133">Transmembrane helix</keyword>
<accession>A0A0G1M6C9</accession>
<evidence type="ECO:0008006" key="4">
    <source>
        <dbReference type="Google" id="ProtNLM"/>
    </source>
</evidence>
<comment type="caution">
    <text evidence="2">The sequence shown here is derived from an EMBL/GenBank/DDBJ whole genome shotgun (WGS) entry which is preliminary data.</text>
</comment>
<name>A0A0G1M6C9_9BACT</name>
<keyword evidence="1" id="KW-0472">Membrane</keyword>
<evidence type="ECO:0000313" key="2">
    <source>
        <dbReference type="EMBL" id="KKU03642.1"/>
    </source>
</evidence>
<dbReference type="AlphaFoldDB" id="A0A0G1M6C9"/>
<evidence type="ECO:0000313" key="3">
    <source>
        <dbReference type="Proteomes" id="UP000034696"/>
    </source>
</evidence>
<proteinExistence type="predicted"/>